<feature type="region of interest" description="Disordered" evidence="1">
    <location>
        <begin position="51"/>
        <end position="72"/>
    </location>
</feature>
<reference evidence="2 3" key="1">
    <citation type="journal article" date="2011" name="Int. J. Syst. Evol. Microbiol.">
        <title>Description of Undibacterium oligocarboniphilum sp. nov., isolated from purified water, and Undibacterium pigrum strain CCUG 49012 as the type strain of Undibacterium parvum sp. nov., and emended descriptions of the genus Undibacterium and the species Undibacterium pigrum.</title>
        <authorList>
            <person name="Eder W."/>
            <person name="Wanner G."/>
            <person name="Ludwig W."/>
            <person name="Busse H.J."/>
            <person name="Ziemke-Kageler F."/>
            <person name="Lang E."/>
        </authorList>
    </citation>
    <scope>NUCLEOTIDE SEQUENCE [LARGE SCALE GENOMIC DNA]</scope>
    <source>
        <strain evidence="2 3">DSM 23061</strain>
    </source>
</reference>
<dbReference type="AlphaFoldDB" id="A0A3Q9BNI2"/>
<proteinExistence type="predicted"/>
<evidence type="ECO:0000313" key="3">
    <source>
        <dbReference type="Proteomes" id="UP000275663"/>
    </source>
</evidence>
<dbReference type="KEGG" id="upv:EJN92_02145"/>
<feature type="compositionally biased region" description="Polar residues" evidence="1">
    <location>
        <begin position="51"/>
        <end position="60"/>
    </location>
</feature>
<evidence type="ECO:0000313" key="2">
    <source>
        <dbReference type="EMBL" id="AZP10921.1"/>
    </source>
</evidence>
<evidence type="ECO:0000256" key="1">
    <source>
        <dbReference type="SAM" id="MobiDB-lite"/>
    </source>
</evidence>
<keyword evidence="3" id="KW-1185">Reference proteome</keyword>
<name>A0A3Q9BNI2_9BURK</name>
<organism evidence="2 3">
    <name type="scientific">Undibacterium parvum</name>
    <dbReference type="NCBI Taxonomy" id="401471"/>
    <lineage>
        <taxon>Bacteria</taxon>
        <taxon>Pseudomonadati</taxon>
        <taxon>Pseudomonadota</taxon>
        <taxon>Betaproteobacteria</taxon>
        <taxon>Burkholderiales</taxon>
        <taxon>Oxalobacteraceae</taxon>
        <taxon>Undibacterium</taxon>
    </lineage>
</organism>
<feature type="compositionally biased region" description="Basic residues" evidence="1">
    <location>
        <begin position="1"/>
        <end position="12"/>
    </location>
</feature>
<gene>
    <name evidence="2" type="ORF">EJN92_02145</name>
</gene>
<sequence length="72" mass="7802">MRKTAQLKKHQVKASEGVNTSSSESERALRLARVDAYFKATREQFAKQVASANAGASSAQVGVLAGPIERRR</sequence>
<feature type="region of interest" description="Disordered" evidence="1">
    <location>
        <begin position="1"/>
        <end position="26"/>
    </location>
</feature>
<protein>
    <submittedName>
        <fullName evidence="2">Uncharacterized protein</fullName>
    </submittedName>
</protein>
<accession>A0A3Q9BNI2</accession>
<dbReference type="RefSeq" id="WP_126126320.1">
    <property type="nucleotide sequence ID" value="NZ_CP034464.1"/>
</dbReference>
<dbReference type="Proteomes" id="UP000275663">
    <property type="component" value="Chromosome"/>
</dbReference>
<dbReference type="EMBL" id="CP034464">
    <property type="protein sequence ID" value="AZP10921.1"/>
    <property type="molecule type" value="Genomic_DNA"/>
</dbReference>